<evidence type="ECO:0000313" key="1">
    <source>
        <dbReference type="EMBL" id="JAH00946.1"/>
    </source>
</evidence>
<sequence length="52" mass="6064">MGTRGTGTDWLKTSLFDSAKKVDFYIRPADSAECHLFYIPQKSKEMPWFSFQ</sequence>
<reference evidence="1" key="2">
    <citation type="journal article" date="2015" name="Fish Shellfish Immunol.">
        <title>Early steps in the European eel (Anguilla anguilla)-Vibrio vulnificus interaction in the gills: Role of the RtxA13 toxin.</title>
        <authorList>
            <person name="Callol A."/>
            <person name="Pajuelo D."/>
            <person name="Ebbesson L."/>
            <person name="Teles M."/>
            <person name="MacKenzie S."/>
            <person name="Amaro C."/>
        </authorList>
    </citation>
    <scope>NUCLEOTIDE SEQUENCE</scope>
</reference>
<accession>A0A0E9P8J0</accession>
<protein>
    <submittedName>
        <fullName evidence="1">Uncharacterized protein</fullName>
    </submittedName>
</protein>
<proteinExistence type="predicted"/>
<dbReference type="AlphaFoldDB" id="A0A0E9P8J0"/>
<reference evidence="1" key="1">
    <citation type="submission" date="2014-11" db="EMBL/GenBank/DDBJ databases">
        <authorList>
            <person name="Amaro Gonzalez C."/>
        </authorList>
    </citation>
    <scope>NUCLEOTIDE SEQUENCE</scope>
</reference>
<name>A0A0E9P8J0_ANGAN</name>
<organism evidence="1">
    <name type="scientific">Anguilla anguilla</name>
    <name type="common">European freshwater eel</name>
    <name type="synonym">Muraena anguilla</name>
    <dbReference type="NCBI Taxonomy" id="7936"/>
    <lineage>
        <taxon>Eukaryota</taxon>
        <taxon>Metazoa</taxon>
        <taxon>Chordata</taxon>
        <taxon>Craniata</taxon>
        <taxon>Vertebrata</taxon>
        <taxon>Euteleostomi</taxon>
        <taxon>Actinopterygii</taxon>
        <taxon>Neopterygii</taxon>
        <taxon>Teleostei</taxon>
        <taxon>Anguilliformes</taxon>
        <taxon>Anguillidae</taxon>
        <taxon>Anguilla</taxon>
    </lineage>
</organism>
<dbReference type="EMBL" id="GBXM01107631">
    <property type="protein sequence ID" value="JAH00946.1"/>
    <property type="molecule type" value="Transcribed_RNA"/>
</dbReference>